<reference evidence="4" key="1">
    <citation type="submission" date="2018-05" db="EMBL/GenBank/DDBJ databases">
        <authorList>
            <person name="Lanie J.A."/>
            <person name="Ng W.-L."/>
            <person name="Kazmierczak K.M."/>
            <person name="Andrzejewski T.M."/>
            <person name="Davidsen T.M."/>
            <person name="Wayne K.J."/>
            <person name="Tettelin H."/>
            <person name="Glass J.I."/>
            <person name="Rusch D."/>
            <person name="Podicherti R."/>
            <person name="Tsui H.-C.T."/>
            <person name="Winkler M.E."/>
        </authorList>
    </citation>
    <scope>NUCLEOTIDE SEQUENCE</scope>
</reference>
<evidence type="ECO:0000256" key="1">
    <source>
        <dbReference type="ARBA" id="ARBA00022490"/>
    </source>
</evidence>
<dbReference type="HAMAP" id="MF_00074">
    <property type="entry name" value="16SrRNA_methyltr_G"/>
    <property type="match status" value="1"/>
</dbReference>
<dbReference type="PANTHER" id="PTHR31760">
    <property type="entry name" value="S-ADENOSYL-L-METHIONINE-DEPENDENT METHYLTRANSFERASES SUPERFAMILY PROTEIN"/>
    <property type="match status" value="1"/>
</dbReference>
<name>A0A381SAR7_9ZZZZ</name>
<dbReference type="InterPro" id="IPR003682">
    <property type="entry name" value="rRNA_ssu_MeTfrase_G"/>
</dbReference>
<dbReference type="EMBL" id="UINC01002878">
    <property type="protein sequence ID" value="SVA01182.1"/>
    <property type="molecule type" value="Genomic_DNA"/>
</dbReference>
<protein>
    <recommendedName>
        <fullName evidence="5">16S rRNA (Guanine(527)-N(7))-methyltransferase RsmG</fullName>
    </recommendedName>
</protein>
<dbReference type="GO" id="GO:0005829">
    <property type="term" value="C:cytosol"/>
    <property type="evidence" value="ECO:0007669"/>
    <property type="project" value="TreeGrafter"/>
</dbReference>
<dbReference type="CDD" id="cd02440">
    <property type="entry name" value="AdoMet_MTases"/>
    <property type="match status" value="1"/>
</dbReference>
<evidence type="ECO:0008006" key="5">
    <source>
        <dbReference type="Google" id="ProtNLM"/>
    </source>
</evidence>
<feature type="non-terminal residue" evidence="4">
    <location>
        <position position="1"/>
    </location>
</feature>
<evidence type="ECO:0000256" key="3">
    <source>
        <dbReference type="ARBA" id="ARBA00022679"/>
    </source>
</evidence>
<organism evidence="4">
    <name type="scientific">marine metagenome</name>
    <dbReference type="NCBI Taxonomy" id="408172"/>
    <lineage>
        <taxon>unclassified sequences</taxon>
        <taxon>metagenomes</taxon>
        <taxon>ecological metagenomes</taxon>
    </lineage>
</organism>
<dbReference type="GO" id="GO:0070043">
    <property type="term" value="F:rRNA (guanine-N7-)-methyltransferase activity"/>
    <property type="evidence" value="ECO:0007669"/>
    <property type="project" value="TreeGrafter"/>
</dbReference>
<keyword evidence="2" id="KW-0698">rRNA processing</keyword>
<gene>
    <name evidence="4" type="ORF">METZ01_LOCUS54036</name>
</gene>
<dbReference type="PIRSF" id="PIRSF003078">
    <property type="entry name" value="GidB"/>
    <property type="match status" value="1"/>
</dbReference>
<dbReference type="InterPro" id="IPR029063">
    <property type="entry name" value="SAM-dependent_MTases_sf"/>
</dbReference>
<dbReference type="Pfam" id="PF02527">
    <property type="entry name" value="GidB"/>
    <property type="match status" value="1"/>
</dbReference>
<dbReference type="NCBIfam" id="TIGR00138">
    <property type="entry name" value="rsmG_gidB"/>
    <property type="match status" value="1"/>
</dbReference>
<keyword evidence="1" id="KW-0963">Cytoplasm</keyword>
<dbReference type="PANTHER" id="PTHR31760:SF0">
    <property type="entry name" value="S-ADENOSYL-L-METHIONINE-DEPENDENT METHYLTRANSFERASES SUPERFAMILY PROTEIN"/>
    <property type="match status" value="1"/>
</dbReference>
<accession>A0A381SAR7</accession>
<evidence type="ECO:0000313" key="4">
    <source>
        <dbReference type="EMBL" id="SVA01182.1"/>
    </source>
</evidence>
<feature type="non-terminal residue" evidence="4">
    <location>
        <position position="190"/>
    </location>
</feature>
<dbReference type="AlphaFoldDB" id="A0A381SAR7"/>
<evidence type="ECO:0000256" key="2">
    <source>
        <dbReference type="ARBA" id="ARBA00022552"/>
    </source>
</evidence>
<keyword evidence="3" id="KW-0808">Transferase</keyword>
<sequence>LNIFKSSFPNLSDQQLLQFDSLTKLYEFWNNKINVISRKDISELKIRHILHSLSIAKIIEFKSGSKILDVGTGGGFPGIPLAIMFPKTEFVLSDSIEKKIKVVKSIINELNLKNVRAQKIKSEKIEEKFDFVVCRAVTNMTDFVKIIDGKILSINNHKFKNGIFYLKGGDLSLELKNFKSSTIFDIKNYF</sequence>
<dbReference type="Gene3D" id="3.40.50.150">
    <property type="entry name" value="Vaccinia Virus protein VP39"/>
    <property type="match status" value="1"/>
</dbReference>
<proteinExistence type="inferred from homology"/>
<dbReference type="SUPFAM" id="SSF53335">
    <property type="entry name" value="S-adenosyl-L-methionine-dependent methyltransferases"/>
    <property type="match status" value="1"/>
</dbReference>